<dbReference type="PATRIC" id="fig|1158607.3.peg.576"/>
<evidence type="ECO:0000313" key="2">
    <source>
        <dbReference type="Proteomes" id="UP000013782"/>
    </source>
</evidence>
<dbReference type="OrthoDB" id="2320518at2"/>
<dbReference type="RefSeq" id="WP_010755634.1">
    <property type="nucleotide sequence ID" value="NZ_ASWD01000002.1"/>
</dbReference>
<gene>
    <name evidence="1" type="ORF">UAU_00571</name>
</gene>
<accession>R2QRT7</accession>
<dbReference type="HOGENOM" id="CLU_107987_0_0_9"/>
<keyword evidence="2" id="KW-1185">Reference proteome</keyword>
<dbReference type="AlphaFoldDB" id="R2QRT7"/>
<name>R2QRT7_9ENTE</name>
<protein>
    <submittedName>
        <fullName evidence="1">Uncharacterized protein</fullName>
    </submittedName>
</protein>
<dbReference type="STRING" id="160454.RV10_GL000867"/>
<dbReference type="EMBL" id="AJAQ01000001">
    <property type="protein sequence ID" value="EOH97903.1"/>
    <property type="molecule type" value="Genomic_DNA"/>
</dbReference>
<proteinExistence type="predicted"/>
<dbReference type="Proteomes" id="UP000013782">
    <property type="component" value="Unassembled WGS sequence"/>
</dbReference>
<dbReference type="eggNOG" id="ENOG5030AZQ">
    <property type="taxonomic scope" value="Bacteria"/>
</dbReference>
<organism evidence="1 2">
    <name type="scientific">Enterococcus pallens ATCC BAA-351</name>
    <dbReference type="NCBI Taxonomy" id="1158607"/>
    <lineage>
        <taxon>Bacteria</taxon>
        <taxon>Bacillati</taxon>
        <taxon>Bacillota</taxon>
        <taxon>Bacilli</taxon>
        <taxon>Lactobacillales</taxon>
        <taxon>Enterococcaceae</taxon>
        <taxon>Enterococcus</taxon>
    </lineage>
</organism>
<comment type="caution">
    <text evidence="1">The sequence shown here is derived from an EMBL/GenBank/DDBJ whole genome shotgun (WGS) entry which is preliminary data.</text>
</comment>
<sequence>MKLEDELFIKKAIISQLGEDEQLVALSMSKERKSAYACLVRGENNYLTFRISDHLASTSFYSNRTFNFNRENLVFLQTELADYLTKSSWYTFLYNDFFLLYTLKFAYKYHLAILIDDLYDIFSNEEMGIVFYQEKIYGKKKKDVNIVSPSMTKYLRKLFATGLLSSIHKPNLGRKIFVTELGMRLLDVFSKVYIDQYLVDFANINWNYLEIPNDDNKEKRIRD</sequence>
<evidence type="ECO:0000313" key="1">
    <source>
        <dbReference type="EMBL" id="EOH97903.1"/>
    </source>
</evidence>
<reference evidence="1 2" key="1">
    <citation type="submission" date="2013-02" db="EMBL/GenBank/DDBJ databases">
        <title>The Genome Sequence of Enterococcus pallens BAA-351.</title>
        <authorList>
            <consortium name="The Broad Institute Genome Sequencing Platform"/>
            <consortium name="The Broad Institute Genome Sequencing Center for Infectious Disease"/>
            <person name="Earl A.M."/>
            <person name="Gilmore M.S."/>
            <person name="Lebreton F."/>
            <person name="Walker B."/>
            <person name="Young S.K."/>
            <person name="Zeng Q."/>
            <person name="Gargeya S."/>
            <person name="Fitzgerald M."/>
            <person name="Haas B."/>
            <person name="Abouelleil A."/>
            <person name="Alvarado L."/>
            <person name="Arachchi H.M."/>
            <person name="Berlin A.M."/>
            <person name="Chapman S.B."/>
            <person name="Dewar J."/>
            <person name="Goldberg J."/>
            <person name="Griggs A."/>
            <person name="Gujja S."/>
            <person name="Hansen M."/>
            <person name="Howarth C."/>
            <person name="Imamovic A."/>
            <person name="Larimer J."/>
            <person name="McCowan C."/>
            <person name="Murphy C."/>
            <person name="Neiman D."/>
            <person name="Pearson M."/>
            <person name="Priest M."/>
            <person name="Roberts A."/>
            <person name="Saif S."/>
            <person name="Shea T."/>
            <person name="Sisk P."/>
            <person name="Sykes S."/>
            <person name="Wortman J."/>
            <person name="Nusbaum C."/>
            <person name="Birren B."/>
        </authorList>
    </citation>
    <scope>NUCLEOTIDE SEQUENCE [LARGE SCALE GENOMIC DNA]</scope>
    <source>
        <strain evidence="1 2">ATCC BAA-351</strain>
    </source>
</reference>